<accession>A0ACB7V8D2</accession>
<dbReference type="EMBL" id="CM037021">
    <property type="protein sequence ID" value="KAH7669667.1"/>
    <property type="molecule type" value="Genomic_DNA"/>
</dbReference>
<gene>
    <name evidence="1" type="ORF">IHE45_11G093700</name>
</gene>
<organism evidence="1 2">
    <name type="scientific">Dioscorea alata</name>
    <name type="common">Purple yam</name>
    <dbReference type="NCBI Taxonomy" id="55571"/>
    <lineage>
        <taxon>Eukaryota</taxon>
        <taxon>Viridiplantae</taxon>
        <taxon>Streptophyta</taxon>
        <taxon>Embryophyta</taxon>
        <taxon>Tracheophyta</taxon>
        <taxon>Spermatophyta</taxon>
        <taxon>Magnoliopsida</taxon>
        <taxon>Liliopsida</taxon>
        <taxon>Dioscoreales</taxon>
        <taxon>Dioscoreaceae</taxon>
        <taxon>Dioscorea</taxon>
    </lineage>
</organism>
<dbReference type="Proteomes" id="UP000827976">
    <property type="component" value="Chromosome 11"/>
</dbReference>
<proteinExistence type="predicted"/>
<evidence type="ECO:0000313" key="2">
    <source>
        <dbReference type="Proteomes" id="UP000827976"/>
    </source>
</evidence>
<evidence type="ECO:0000313" key="1">
    <source>
        <dbReference type="EMBL" id="KAH7669667.1"/>
    </source>
</evidence>
<name>A0ACB7V8D2_DIOAL</name>
<keyword evidence="2" id="KW-1185">Reference proteome</keyword>
<comment type="caution">
    <text evidence="1">The sequence shown here is derived from an EMBL/GenBank/DDBJ whole genome shotgun (WGS) entry which is preliminary data.</text>
</comment>
<sequence length="844" mass="93344">MSSREQGEEGTETRRRRGRRREPCRRWMDSPSPPDVDSTSKLLGGLNLIGNAPDKDMDEMDLWTVVPDSADRLKMTSQSGSSAANAETGGGFRVALPEKKVHARKGRSCRTRVSTLTDHLSRGNSQDTAEHQFGQPSLAALTQDEAECQFGRASLACLMSEDLKDKISPPTGGTSFEHEQDGIFNGNEMSFSPSACFHSSVRRDSRKNTDKERYLLDNEGIQKGEGCGYFNSGGGLSKSSVSFCEEEPVDMLVGGNIRSKLADKGKGIESSANSRGISVQPQSRAFLPGMSWRNEGRKSLVHSGLMSPHSITKTKTSPVLDGSNGIDSSFDRDSRSDNDIVGEGVTVDYDLGLRNGQLCQTQIEVDALSQRNRQRRLLHSGFISFCDVGGNGCNDGSDGSSSQIVISDSEEGSVDKKKGKTIIRDNVADRLQHTKDKARSNRHCSVSNKVVGTNSGGHPLRLSADKGWRMALDSIAQTTTLLSEDNIDVPKRKHIMYIDDDSPEVTTSSQYKPNIGQPTSNVVSGDRSHRRYKMMKGKRKNNFLRTQDGECSSSAIEDSEVLRMGSVLPSNQKSTRIRGSRRHGGTLLGPVIEIDELDFPEGANSNSEEQSHRPFYDSSATARQVESDEILARQLQEQLFNELPDFDASEEIDATIAMALQHEEDSSRLARRGQAHPRDFSMAHLYAQCPQVASRNSLGRTMVRDRATPSRMSHLRRRFNRSSTDRYNFVNVLEAEFNSRSGLSTSPGVLPYQHEFNGSDYEMLLALDDNNRHAGASQRQLDNLPESIVHQSDNIEEACAICLEIPTTGETIRHLPCLHKFHKDCIDKWLRRKTFCPVCKSGIT</sequence>
<protein>
    <submittedName>
        <fullName evidence="1">Zinc finger RING/FYVE/PHD-type protein</fullName>
    </submittedName>
</protein>
<reference evidence="2" key="1">
    <citation type="journal article" date="2022" name="Nat. Commun.">
        <title>Chromosome evolution and the genetic basis of agronomically important traits in greater yam.</title>
        <authorList>
            <person name="Bredeson J.V."/>
            <person name="Lyons J.B."/>
            <person name="Oniyinde I.O."/>
            <person name="Okereke N.R."/>
            <person name="Kolade O."/>
            <person name="Nnabue I."/>
            <person name="Nwadili C.O."/>
            <person name="Hribova E."/>
            <person name="Parker M."/>
            <person name="Nwogha J."/>
            <person name="Shu S."/>
            <person name="Carlson J."/>
            <person name="Kariba R."/>
            <person name="Muthemba S."/>
            <person name="Knop K."/>
            <person name="Barton G.J."/>
            <person name="Sherwood A.V."/>
            <person name="Lopez-Montes A."/>
            <person name="Asiedu R."/>
            <person name="Jamnadass R."/>
            <person name="Muchugi A."/>
            <person name="Goodstein D."/>
            <person name="Egesi C.N."/>
            <person name="Featherston J."/>
            <person name="Asfaw A."/>
            <person name="Simpson G.G."/>
            <person name="Dolezel J."/>
            <person name="Hendre P.S."/>
            <person name="Van Deynze A."/>
            <person name="Kumar P.L."/>
            <person name="Obidiegwu J.E."/>
            <person name="Bhattacharjee R."/>
            <person name="Rokhsar D.S."/>
        </authorList>
    </citation>
    <scope>NUCLEOTIDE SEQUENCE [LARGE SCALE GENOMIC DNA]</scope>
    <source>
        <strain evidence="2">cv. TDa95/00328</strain>
    </source>
</reference>